<proteinExistence type="predicted"/>
<accession>A0A2U1ZW89</accession>
<gene>
    <name evidence="1" type="ORF">C8046_11920</name>
</gene>
<dbReference type="Proteomes" id="UP000245166">
    <property type="component" value="Unassembled WGS sequence"/>
</dbReference>
<comment type="caution">
    <text evidence="1">The sequence shown here is derived from an EMBL/GenBank/DDBJ whole genome shotgun (WGS) entry which is preliminary data.</text>
</comment>
<keyword evidence="2" id="KW-1185">Reference proteome</keyword>
<sequence>MAHADHPDNASLEVVLPHAVLATLGHDWDRVPWAFEMPMLEAPEWGLVLAATRLLDGEAPLRDTAEVRHWLDWLRAKDVVLDHEPGVGFRYVARRDVDVGIVRRRDPEPGPCVRVIGLTSGTGGCLTHGLAHGRPPGQLVGCRLVPAVVCDLCWRVAHVQLPPRSFMPYAYSEACLRCRTAWDLLPEWVTRPRPGFGRRLRPGVDAVSRETLLPLMALGHDGERTAVPWAPALVRTVRDGELVDVDTTAGREPEEVVVWSTWAERYPTSIETSAHAVVALARRLVPDGMPLEVDARTVVGQVRFELDDEGLA</sequence>
<name>A0A2U1ZW89_9MICO</name>
<organism evidence="1 2">
    <name type="scientific">Serinibacter arcticus</name>
    <dbReference type="NCBI Taxonomy" id="1655435"/>
    <lineage>
        <taxon>Bacteria</taxon>
        <taxon>Bacillati</taxon>
        <taxon>Actinomycetota</taxon>
        <taxon>Actinomycetes</taxon>
        <taxon>Micrococcales</taxon>
        <taxon>Beutenbergiaceae</taxon>
        <taxon>Serinibacter</taxon>
    </lineage>
</organism>
<evidence type="ECO:0000313" key="2">
    <source>
        <dbReference type="Proteomes" id="UP000245166"/>
    </source>
</evidence>
<evidence type="ECO:0000313" key="1">
    <source>
        <dbReference type="EMBL" id="PWD51256.1"/>
    </source>
</evidence>
<dbReference type="EMBL" id="PYHR01000002">
    <property type="protein sequence ID" value="PWD51256.1"/>
    <property type="molecule type" value="Genomic_DNA"/>
</dbReference>
<protein>
    <submittedName>
        <fullName evidence="1">Uncharacterized protein</fullName>
    </submittedName>
</protein>
<dbReference type="AlphaFoldDB" id="A0A2U1ZW89"/>
<reference evidence="1 2" key="1">
    <citation type="submission" date="2018-03" db="EMBL/GenBank/DDBJ databases">
        <title>Genome assembly of novel Miniimonas species PCH200.</title>
        <authorList>
            <person name="Thakur V."/>
            <person name="Kumar V."/>
            <person name="Singh D."/>
        </authorList>
    </citation>
    <scope>NUCLEOTIDE SEQUENCE [LARGE SCALE GENOMIC DNA]</scope>
    <source>
        <strain evidence="1 2">PCH200</strain>
    </source>
</reference>